<evidence type="ECO:0000256" key="1">
    <source>
        <dbReference type="SAM" id="Phobius"/>
    </source>
</evidence>
<name>A0A1J4MC55_9CRYT</name>
<dbReference type="GeneID" id="39977409"/>
<sequence length="309" mass="35478">MILQSIAQILNLTIISNIGLEPWILLALKCLGGLIFFSAISLFSLIREPLPIDNNAKILSYCYSIGQMSVMGMYFLCGSIDDSINNNFMLLAPTLVVFGIFYDYKDIYFKKNGLWKNIIYLFLTFCQIITLVISIINFIQFKKNWVFLIYLVLLTAIFLICKIAYYFAIVKINKNKIKPLEISAVSILNISKVGIPIGVLVHTWRMRKLLPNHEYKLFLLDLARCDRSSAFKILLSSFISFGIIFPLQVLTIPNISFLEYILYSIFPNVLFSQNYISIGFIVALILMAFNIYQDNKTSENFVIQLEPIK</sequence>
<feature type="transmembrane region" description="Helical" evidence="1">
    <location>
        <begin position="88"/>
        <end position="105"/>
    </location>
</feature>
<feature type="transmembrane region" description="Helical" evidence="1">
    <location>
        <begin position="58"/>
        <end position="76"/>
    </location>
</feature>
<feature type="transmembrane region" description="Helical" evidence="1">
    <location>
        <begin position="117"/>
        <end position="139"/>
    </location>
</feature>
<feature type="transmembrane region" description="Helical" evidence="1">
    <location>
        <begin position="145"/>
        <end position="168"/>
    </location>
</feature>
<keyword evidence="3" id="KW-1185">Reference proteome</keyword>
<dbReference type="RefSeq" id="XP_028873428.1">
    <property type="nucleotide sequence ID" value="XM_029017630.1"/>
</dbReference>
<dbReference type="EMBL" id="LRBP01000027">
    <property type="protein sequence ID" value="OII71809.1"/>
    <property type="molecule type" value="Genomic_DNA"/>
</dbReference>
<accession>A0A1J4MC55</accession>
<feature type="transmembrane region" description="Helical" evidence="1">
    <location>
        <begin position="233"/>
        <end position="255"/>
    </location>
</feature>
<keyword evidence="1" id="KW-0472">Membrane</keyword>
<evidence type="ECO:0000313" key="2">
    <source>
        <dbReference type="EMBL" id="OII71809.1"/>
    </source>
</evidence>
<gene>
    <name evidence="2" type="ORF">cubi_00617</name>
</gene>
<dbReference type="Proteomes" id="UP000186176">
    <property type="component" value="Unassembled WGS sequence"/>
</dbReference>
<keyword evidence="1" id="KW-1133">Transmembrane helix</keyword>
<reference evidence="2 3" key="1">
    <citation type="submission" date="2016-10" db="EMBL/GenBank/DDBJ databases">
        <title>Reductive evolution of mitochondrial metabolism and differential evolution of invasion-related proteins in Cryptosporidium.</title>
        <authorList>
            <person name="Liu S."/>
            <person name="Roellig D.M."/>
            <person name="Guo Y."/>
            <person name="Li N."/>
            <person name="Frace M.A."/>
            <person name="Tang K."/>
            <person name="Zhang L."/>
            <person name="Feng Y."/>
            <person name="Xiao L."/>
        </authorList>
    </citation>
    <scope>NUCLEOTIDE SEQUENCE [LARGE SCALE GENOMIC DNA]</scope>
    <source>
        <strain evidence="2">39726</strain>
    </source>
</reference>
<feature type="transmembrane region" description="Helical" evidence="1">
    <location>
        <begin position="275"/>
        <end position="292"/>
    </location>
</feature>
<dbReference type="VEuPathDB" id="CryptoDB:cubi_00617"/>
<keyword evidence="1" id="KW-0812">Transmembrane</keyword>
<dbReference type="AlphaFoldDB" id="A0A1J4MC55"/>
<proteinExistence type="predicted"/>
<organism evidence="2 3">
    <name type="scientific">Cryptosporidium ubiquitum</name>
    <dbReference type="NCBI Taxonomy" id="857276"/>
    <lineage>
        <taxon>Eukaryota</taxon>
        <taxon>Sar</taxon>
        <taxon>Alveolata</taxon>
        <taxon>Apicomplexa</taxon>
        <taxon>Conoidasida</taxon>
        <taxon>Coccidia</taxon>
        <taxon>Eucoccidiorida</taxon>
        <taxon>Eimeriorina</taxon>
        <taxon>Cryptosporidiidae</taxon>
        <taxon>Cryptosporidium</taxon>
    </lineage>
</organism>
<evidence type="ECO:0000313" key="3">
    <source>
        <dbReference type="Proteomes" id="UP000186176"/>
    </source>
</evidence>
<dbReference type="OrthoDB" id="343533at2759"/>
<comment type="caution">
    <text evidence="2">The sequence shown here is derived from an EMBL/GenBank/DDBJ whole genome shotgun (WGS) entry which is preliminary data.</text>
</comment>
<feature type="transmembrane region" description="Helical" evidence="1">
    <location>
        <begin position="23"/>
        <end position="46"/>
    </location>
</feature>
<protein>
    <submittedName>
        <fullName evidence="2">Uncharacterized protein</fullName>
    </submittedName>
</protein>